<dbReference type="Pfam" id="PF23406">
    <property type="entry name" value="ZNF380_CC"/>
    <property type="match status" value="1"/>
</dbReference>
<proteinExistence type="predicted"/>
<evidence type="ECO:0000313" key="10">
    <source>
        <dbReference type="EMBL" id="KAG0579334.1"/>
    </source>
</evidence>
<protein>
    <recommendedName>
        <fullName evidence="9">ZNF380 coiled-coil domain-containing protein</fullName>
    </recommendedName>
</protein>
<keyword evidence="6" id="KW-0539">Nucleus</keyword>
<dbReference type="InterPro" id="IPR040050">
    <property type="entry name" value="ZNF830-like"/>
</dbReference>
<accession>A0A8T0I744</accession>
<evidence type="ECO:0000256" key="3">
    <source>
        <dbReference type="ARBA" id="ARBA00022723"/>
    </source>
</evidence>
<feature type="coiled-coil region" evidence="7">
    <location>
        <begin position="183"/>
        <end position="233"/>
    </location>
</feature>
<dbReference type="EMBL" id="CM026424">
    <property type="protein sequence ID" value="KAG0579334.1"/>
    <property type="molecule type" value="Genomic_DNA"/>
</dbReference>
<dbReference type="InterPro" id="IPR059039">
    <property type="entry name" value="ZNF380_CC"/>
</dbReference>
<dbReference type="GO" id="GO:0005681">
    <property type="term" value="C:spliceosomal complex"/>
    <property type="evidence" value="ECO:0007669"/>
    <property type="project" value="InterPro"/>
</dbReference>
<feature type="compositionally biased region" description="Polar residues" evidence="8">
    <location>
        <begin position="99"/>
        <end position="111"/>
    </location>
</feature>
<dbReference type="GO" id="GO:0033314">
    <property type="term" value="P:mitotic DNA replication checkpoint signaling"/>
    <property type="evidence" value="ECO:0007669"/>
    <property type="project" value="TreeGrafter"/>
</dbReference>
<keyword evidence="2" id="KW-0217">Developmental protein</keyword>
<evidence type="ECO:0000256" key="4">
    <source>
        <dbReference type="ARBA" id="ARBA00022771"/>
    </source>
</evidence>
<feature type="compositionally biased region" description="Acidic residues" evidence="8">
    <location>
        <begin position="244"/>
        <end position="261"/>
    </location>
</feature>
<keyword evidence="11" id="KW-1185">Reference proteome</keyword>
<gene>
    <name evidence="10" type="ORF">KC19_4G091300</name>
</gene>
<organism evidence="10 11">
    <name type="scientific">Ceratodon purpureus</name>
    <name type="common">Fire moss</name>
    <name type="synonym">Dicranum purpureum</name>
    <dbReference type="NCBI Taxonomy" id="3225"/>
    <lineage>
        <taxon>Eukaryota</taxon>
        <taxon>Viridiplantae</taxon>
        <taxon>Streptophyta</taxon>
        <taxon>Embryophyta</taxon>
        <taxon>Bryophyta</taxon>
        <taxon>Bryophytina</taxon>
        <taxon>Bryopsida</taxon>
        <taxon>Dicranidae</taxon>
        <taxon>Pseudoditrichales</taxon>
        <taxon>Ditrichaceae</taxon>
        <taxon>Ceratodon</taxon>
    </lineage>
</organism>
<reference evidence="10" key="1">
    <citation type="submission" date="2020-06" db="EMBL/GenBank/DDBJ databases">
        <title>WGS assembly of Ceratodon purpureus strain R40.</title>
        <authorList>
            <person name="Carey S.B."/>
            <person name="Jenkins J."/>
            <person name="Shu S."/>
            <person name="Lovell J.T."/>
            <person name="Sreedasyam A."/>
            <person name="Maumus F."/>
            <person name="Tiley G.P."/>
            <person name="Fernandez-Pozo N."/>
            <person name="Barry K."/>
            <person name="Chen C."/>
            <person name="Wang M."/>
            <person name="Lipzen A."/>
            <person name="Daum C."/>
            <person name="Saski C.A."/>
            <person name="Payton A.C."/>
            <person name="Mcbreen J.C."/>
            <person name="Conrad R.E."/>
            <person name="Kollar L.M."/>
            <person name="Olsson S."/>
            <person name="Huttunen S."/>
            <person name="Landis J.B."/>
            <person name="Wickett N.J."/>
            <person name="Johnson M.G."/>
            <person name="Rensing S.A."/>
            <person name="Grimwood J."/>
            <person name="Schmutz J."/>
            <person name="Mcdaniel S.F."/>
        </authorList>
    </citation>
    <scope>NUCLEOTIDE SEQUENCE</scope>
    <source>
        <strain evidence="10">R40</strain>
    </source>
</reference>
<feature type="compositionally biased region" description="Polar residues" evidence="8">
    <location>
        <begin position="46"/>
        <end position="62"/>
    </location>
</feature>
<evidence type="ECO:0000256" key="8">
    <source>
        <dbReference type="SAM" id="MobiDB-lite"/>
    </source>
</evidence>
<evidence type="ECO:0000256" key="2">
    <source>
        <dbReference type="ARBA" id="ARBA00022473"/>
    </source>
</evidence>
<comment type="subcellular location">
    <subcellularLocation>
        <location evidence="1">Nucleus speckle</location>
    </subcellularLocation>
</comment>
<comment type="caution">
    <text evidence="10">The sequence shown here is derived from an EMBL/GenBank/DDBJ whole genome shotgun (WGS) entry which is preliminary data.</text>
</comment>
<evidence type="ECO:0000259" key="9">
    <source>
        <dbReference type="Pfam" id="PF23406"/>
    </source>
</evidence>
<keyword evidence="7" id="KW-0175">Coiled coil</keyword>
<feature type="region of interest" description="Disordered" evidence="8">
    <location>
        <begin position="241"/>
        <end position="262"/>
    </location>
</feature>
<evidence type="ECO:0000256" key="5">
    <source>
        <dbReference type="ARBA" id="ARBA00022833"/>
    </source>
</evidence>
<evidence type="ECO:0000256" key="1">
    <source>
        <dbReference type="ARBA" id="ARBA00004324"/>
    </source>
</evidence>
<dbReference type="PANTHER" id="PTHR13278:SF0">
    <property type="entry name" value="ZINC FINGER PROTEIN 830"/>
    <property type="match status" value="1"/>
</dbReference>
<dbReference type="AlphaFoldDB" id="A0A8T0I744"/>
<dbReference type="GO" id="GO:0008270">
    <property type="term" value="F:zinc ion binding"/>
    <property type="evidence" value="ECO:0007669"/>
    <property type="project" value="UniProtKB-KW"/>
</dbReference>
<dbReference type="GO" id="GO:0044773">
    <property type="term" value="P:mitotic DNA damage checkpoint signaling"/>
    <property type="evidence" value="ECO:0007669"/>
    <property type="project" value="TreeGrafter"/>
</dbReference>
<evidence type="ECO:0000313" key="11">
    <source>
        <dbReference type="Proteomes" id="UP000822688"/>
    </source>
</evidence>
<evidence type="ECO:0000256" key="6">
    <source>
        <dbReference type="ARBA" id="ARBA00023242"/>
    </source>
</evidence>
<feature type="compositionally biased region" description="Basic residues" evidence="8">
    <location>
        <begin position="1"/>
        <end position="11"/>
    </location>
</feature>
<dbReference type="GO" id="GO:0003676">
    <property type="term" value="F:nucleic acid binding"/>
    <property type="evidence" value="ECO:0007669"/>
    <property type="project" value="InterPro"/>
</dbReference>
<keyword evidence="5" id="KW-0862">Zinc</keyword>
<evidence type="ECO:0000256" key="7">
    <source>
        <dbReference type="SAM" id="Coils"/>
    </source>
</evidence>
<feature type="domain" description="ZNF380 coiled-coil" evidence="9">
    <location>
        <begin position="144"/>
        <end position="225"/>
    </location>
</feature>
<dbReference type="Proteomes" id="UP000822688">
    <property type="component" value="Chromosome 4"/>
</dbReference>
<dbReference type="PANTHER" id="PTHR13278">
    <property type="entry name" value="ZINC FINGER PROTEIN 830"/>
    <property type="match status" value="1"/>
</dbReference>
<dbReference type="GO" id="GO:0033260">
    <property type="term" value="P:nuclear DNA replication"/>
    <property type="evidence" value="ECO:0007669"/>
    <property type="project" value="TreeGrafter"/>
</dbReference>
<name>A0A8T0I744_CERPU</name>
<keyword evidence="3" id="KW-0479">Metal-binding</keyword>
<feature type="region of interest" description="Disordered" evidence="8">
    <location>
        <begin position="1"/>
        <end position="140"/>
    </location>
</feature>
<sequence length="269" mass="28904">MTGPVKRRFPKSAKPAPAVTRASIVNARKPPPVPKTSTTVSPAAPKTSSIVPPAAPTTSSSGLPADFFDSPSAPSSKLPADFFDSSNAPSAKRVRTDEAGNNQRTTSSASAVSEPVARKAQNGVVHPATSTTPFAGSDVASGKVPEGFFDNVDADHRARGLEPPKVDIKEEYKEFQKSIKVDLVAADVQQEEEEEEAADIREELEVIEQRSLMERVEILRKAKEERVAKVKAESVVAFPAAMGVDDDDDSEDEDGDDDDIAYDWRAKEI</sequence>
<keyword evidence="4" id="KW-0863">Zinc-finger</keyword>